<accession>A0A0E9QBX9</accession>
<dbReference type="EMBL" id="GBXM01094545">
    <property type="protein sequence ID" value="JAH14032.1"/>
    <property type="molecule type" value="Transcribed_RNA"/>
</dbReference>
<sequence>MCFPVEKNGTDVCLVQANAVYRKIRGLFLVLPVQHLYIVFMPV</sequence>
<dbReference type="AlphaFoldDB" id="A0A0E9QBX9"/>
<name>A0A0E9QBX9_ANGAN</name>
<evidence type="ECO:0000313" key="1">
    <source>
        <dbReference type="EMBL" id="JAH14032.1"/>
    </source>
</evidence>
<proteinExistence type="predicted"/>
<organism evidence="1">
    <name type="scientific">Anguilla anguilla</name>
    <name type="common">European freshwater eel</name>
    <name type="synonym">Muraena anguilla</name>
    <dbReference type="NCBI Taxonomy" id="7936"/>
    <lineage>
        <taxon>Eukaryota</taxon>
        <taxon>Metazoa</taxon>
        <taxon>Chordata</taxon>
        <taxon>Craniata</taxon>
        <taxon>Vertebrata</taxon>
        <taxon>Euteleostomi</taxon>
        <taxon>Actinopterygii</taxon>
        <taxon>Neopterygii</taxon>
        <taxon>Teleostei</taxon>
        <taxon>Anguilliformes</taxon>
        <taxon>Anguillidae</taxon>
        <taxon>Anguilla</taxon>
    </lineage>
</organism>
<protein>
    <submittedName>
        <fullName evidence="1">Uncharacterized protein</fullName>
    </submittedName>
</protein>
<reference evidence="1" key="1">
    <citation type="submission" date="2014-11" db="EMBL/GenBank/DDBJ databases">
        <authorList>
            <person name="Amaro Gonzalez C."/>
        </authorList>
    </citation>
    <scope>NUCLEOTIDE SEQUENCE</scope>
</reference>
<reference evidence="1" key="2">
    <citation type="journal article" date="2015" name="Fish Shellfish Immunol.">
        <title>Early steps in the European eel (Anguilla anguilla)-Vibrio vulnificus interaction in the gills: Role of the RtxA13 toxin.</title>
        <authorList>
            <person name="Callol A."/>
            <person name="Pajuelo D."/>
            <person name="Ebbesson L."/>
            <person name="Teles M."/>
            <person name="MacKenzie S."/>
            <person name="Amaro C."/>
        </authorList>
    </citation>
    <scope>NUCLEOTIDE SEQUENCE</scope>
</reference>